<sequence length="152" mass="17912">MAQEGRSILAMIIRNFVNSLRPRQIKGDKIGKDYLGNNYFEIPPNPQIGKRRAERWFTPKNTENFEQEIPAEWEAWLRGRRNDPPLEEEVMRNFAISQLKKKNAAEIEAREKSSNPKDFEVVEKEIKGMESFPKYDEYEVMPGKPRVRNSQK</sequence>
<evidence type="ECO:0000313" key="2">
    <source>
        <dbReference type="EMBL" id="CAD7197431.1"/>
    </source>
</evidence>
<evidence type="ECO:0008006" key="3">
    <source>
        <dbReference type="Google" id="ProtNLM"/>
    </source>
</evidence>
<evidence type="ECO:0000256" key="1">
    <source>
        <dbReference type="ARBA" id="ARBA00007355"/>
    </source>
</evidence>
<organism evidence="2">
    <name type="scientific">Timema douglasi</name>
    <name type="common">Walking stick</name>
    <dbReference type="NCBI Taxonomy" id="61478"/>
    <lineage>
        <taxon>Eukaryota</taxon>
        <taxon>Metazoa</taxon>
        <taxon>Ecdysozoa</taxon>
        <taxon>Arthropoda</taxon>
        <taxon>Hexapoda</taxon>
        <taxon>Insecta</taxon>
        <taxon>Pterygota</taxon>
        <taxon>Neoptera</taxon>
        <taxon>Polyneoptera</taxon>
        <taxon>Phasmatodea</taxon>
        <taxon>Timematodea</taxon>
        <taxon>Timematoidea</taxon>
        <taxon>Timematidae</taxon>
        <taxon>Timema</taxon>
    </lineage>
</organism>
<comment type="similarity">
    <text evidence="1">Belongs to the complex I NDUFA12 subunit family.</text>
</comment>
<dbReference type="AlphaFoldDB" id="A0A7R8VFE2"/>
<proteinExistence type="inferred from homology"/>
<dbReference type="EMBL" id="OA565647">
    <property type="protein sequence ID" value="CAD7197431.1"/>
    <property type="molecule type" value="Genomic_DNA"/>
</dbReference>
<dbReference type="InterPro" id="IPR052618">
    <property type="entry name" value="ComplexI_NDUFA12"/>
</dbReference>
<dbReference type="GO" id="GO:0045271">
    <property type="term" value="C:respiratory chain complex I"/>
    <property type="evidence" value="ECO:0007669"/>
    <property type="project" value="InterPro"/>
</dbReference>
<accession>A0A7R8VFE2</accession>
<dbReference type="PANTHER" id="PTHR32470">
    <property type="entry name" value="ADH DEHYDROGENASE [UBIQUINONE] 1 ALPHA SUBCOMPLEX ASSEMBLY FACTOR 2"/>
    <property type="match status" value="1"/>
</dbReference>
<dbReference type="GO" id="GO:0005739">
    <property type="term" value="C:mitochondrion"/>
    <property type="evidence" value="ECO:0007669"/>
    <property type="project" value="TreeGrafter"/>
</dbReference>
<reference evidence="2" key="1">
    <citation type="submission" date="2020-11" db="EMBL/GenBank/DDBJ databases">
        <authorList>
            <person name="Tran Van P."/>
        </authorList>
    </citation>
    <scope>NUCLEOTIDE SEQUENCE</scope>
</reference>
<dbReference type="PANTHER" id="PTHR32470:SF2">
    <property type="entry name" value="NADH DEHYDROGENASE [UBIQUINONE] 1 ALPHA SUBCOMPLEX ASSEMBLY FACTOR 2"/>
    <property type="match status" value="1"/>
</dbReference>
<dbReference type="InterPro" id="IPR007763">
    <property type="entry name" value="NDUFA12"/>
</dbReference>
<gene>
    <name evidence="2" type="ORF">TDIB3V08_LOCUS3739</name>
</gene>
<name>A0A7R8VFE2_TIMDO</name>
<protein>
    <recommendedName>
        <fullName evidence="3">NADH dehydrogenase [ubiquinone] 1 alpha subcomplex assembly factor 2</fullName>
    </recommendedName>
</protein>
<dbReference type="Pfam" id="PF05071">
    <property type="entry name" value="NDUFA12"/>
    <property type="match status" value="1"/>
</dbReference>
<dbReference type="GO" id="GO:0032981">
    <property type="term" value="P:mitochondrial respiratory chain complex I assembly"/>
    <property type="evidence" value="ECO:0007669"/>
    <property type="project" value="TreeGrafter"/>
</dbReference>